<name>X1JLG5_9ZZZZ</name>
<comment type="caution">
    <text evidence="1">The sequence shown here is derived from an EMBL/GenBank/DDBJ whole genome shotgun (WGS) entry which is preliminary data.</text>
</comment>
<sequence length="38" mass="4503">MKCPKCGHTWYELTEEGEKVLDELGWTKEDFESEVLKN</sequence>
<evidence type="ECO:0000313" key="1">
    <source>
        <dbReference type="EMBL" id="GAH82310.1"/>
    </source>
</evidence>
<proteinExistence type="predicted"/>
<reference evidence="1" key="1">
    <citation type="journal article" date="2014" name="Front. Microbiol.">
        <title>High frequency of phylogenetically diverse reductive dehalogenase-homologous genes in deep subseafloor sedimentary metagenomes.</title>
        <authorList>
            <person name="Kawai M."/>
            <person name="Futagami T."/>
            <person name="Toyoda A."/>
            <person name="Takaki Y."/>
            <person name="Nishi S."/>
            <person name="Hori S."/>
            <person name="Arai W."/>
            <person name="Tsubouchi T."/>
            <person name="Morono Y."/>
            <person name="Uchiyama I."/>
            <person name="Ito T."/>
            <person name="Fujiyama A."/>
            <person name="Inagaki F."/>
            <person name="Takami H."/>
        </authorList>
    </citation>
    <scope>NUCLEOTIDE SEQUENCE</scope>
    <source>
        <strain evidence="1">Expedition CK06-06</strain>
    </source>
</reference>
<gene>
    <name evidence="1" type="ORF">S03H2_68300</name>
</gene>
<accession>X1JLG5</accession>
<protein>
    <submittedName>
        <fullName evidence="1">Uncharacterized protein</fullName>
    </submittedName>
</protein>
<feature type="non-terminal residue" evidence="1">
    <location>
        <position position="38"/>
    </location>
</feature>
<dbReference type="AlphaFoldDB" id="X1JLG5"/>
<organism evidence="1">
    <name type="scientific">marine sediment metagenome</name>
    <dbReference type="NCBI Taxonomy" id="412755"/>
    <lineage>
        <taxon>unclassified sequences</taxon>
        <taxon>metagenomes</taxon>
        <taxon>ecological metagenomes</taxon>
    </lineage>
</organism>
<dbReference type="EMBL" id="BARU01044882">
    <property type="protein sequence ID" value="GAH82310.1"/>
    <property type="molecule type" value="Genomic_DNA"/>
</dbReference>